<organism evidence="1 2">
    <name type="scientific">Candidatus Iainarchaeum sp</name>
    <dbReference type="NCBI Taxonomy" id="3101447"/>
    <lineage>
        <taxon>Archaea</taxon>
        <taxon>Candidatus Iainarchaeota</taxon>
        <taxon>Candidatus Iainarchaeia</taxon>
        <taxon>Candidatus Iainarchaeales</taxon>
        <taxon>Candidatus Iainarchaeaceae</taxon>
        <taxon>Candidatus Iainarchaeum</taxon>
    </lineage>
</organism>
<gene>
    <name evidence="1" type="ORF">HA237_00435</name>
</gene>
<name>A0A7J4IVS6_9ARCH</name>
<dbReference type="Proteomes" id="UP000577419">
    <property type="component" value="Unassembled WGS sequence"/>
</dbReference>
<dbReference type="EMBL" id="DUFG01000004">
    <property type="protein sequence ID" value="HIH07817.1"/>
    <property type="molecule type" value="Genomic_DNA"/>
</dbReference>
<comment type="caution">
    <text evidence="1">The sequence shown here is derived from an EMBL/GenBank/DDBJ whole genome shotgun (WGS) entry which is preliminary data.</text>
</comment>
<feature type="non-terminal residue" evidence="1">
    <location>
        <position position="883"/>
    </location>
</feature>
<dbReference type="AlphaFoldDB" id="A0A7J4IVS6"/>
<evidence type="ECO:0000313" key="2">
    <source>
        <dbReference type="Proteomes" id="UP000577419"/>
    </source>
</evidence>
<dbReference type="Gene3D" id="2.60.40.10">
    <property type="entry name" value="Immunoglobulins"/>
    <property type="match status" value="1"/>
</dbReference>
<protein>
    <recommendedName>
        <fullName evidence="3">CARDB domain-containing protein</fullName>
    </recommendedName>
</protein>
<evidence type="ECO:0000313" key="1">
    <source>
        <dbReference type="EMBL" id="HIH07817.1"/>
    </source>
</evidence>
<proteinExistence type="predicted"/>
<reference evidence="2" key="1">
    <citation type="journal article" date="2020" name="bioRxiv">
        <title>A rank-normalized archaeal taxonomy based on genome phylogeny resolves widespread incomplete and uneven classifications.</title>
        <authorList>
            <person name="Rinke C."/>
            <person name="Chuvochina M."/>
            <person name="Mussig A.J."/>
            <person name="Chaumeil P.-A."/>
            <person name="Waite D.W."/>
            <person name="Whitman W.B."/>
            <person name="Parks D.H."/>
            <person name="Hugenholtz P."/>
        </authorList>
    </citation>
    <scope>NUCLEOTIDE SEQUENCE [LARGE SCALE GENOMIC DNA]</scope>
</reference>
<sequence>MSYNKIIANGKIILVILFILFFISFSFALPITVTIDPLNVVPEADETNNSKNLSPNVVETGGINILYVPVDWAYYGDSFERVFVPLVKDQNSFMFATYPFSGDNFRSRISMRNLDLGLRENQKLSPIEILVILKRLNREYLLAGSNYDKIVGVVPGFWFSFHYIGSEGVTSFLFPNVALVDAATTISTSHEVGHTYGLCDEYNFLTWNIQHKWFLCPNAFPSNCEQDLFRSDAYCPGSIDTNGYSFLRGNINAVSPFTKIDSYTSYDDAEDARNNEIGQHLAKCGPITESLGQYSFQCTYYYFNFMGSAVKTNRWISKQTYSHLLSSLSREFSKGSLGLKDLSPSSVVFVSGLVDLQNNVELDDFYILQGKPSENIVSGDYSLKLLDSSDIVLSDTPFSVSFILLSNPPVDLNTAFFGLAVPWVEGTKKIAVDVNGLRKAERLVSLNAPVVSGVSVGRGVIVSGLSTVSWNAFDVDGDDLSFVLQYSDDGGVSWKPLAIDVRGNSFEWNADFVDPGSNFGVKVIATDGVLTGEGVSNVFTVRAPDIGVSTSEWDLGEFDVFGDGVSQDFFITNEGNADLVVSSIVVSDSLFVVSGISLPLTLSPGVSQNFIVSLPSFFGGKEKILLEEIDENIVVVSNDPNELMKVIDVTGEVVQITPFPSVELFAPFEAKLNEPFIVVAIVKNGEGTLRDASATLQLSSGLVSSSPLVVDLNAVGFGKDLNVFWSVVASQNGLHDVKVNVSGGNFARVSSEFFVSVTNVQLSSVGLPPGLSSGEPIDVNVVVRNLNPDVSYSEPVVFVKLFFPDGSSNEVSKTISLLGANKTESMQFSLGSSLYKGNHAVEVAVLRDSGVLLDSELVFFEFDGNGSVDLSPTQILFNSSDLV</sequence>
<evidence type="ECO:0008006" key="3">
    <source>
        <dbReference type="Google" id="ProtNLM"/>
    </source>
</evidence>
<dbReference type="InterPro" id="IPR013783">
    <property type="entry name" value="Ig-like_fold"/>
</dbReference>
<accession>A0A7J4IVS6</accession>